<dbReference type="GO" id="GO:0016887">
    <property type="term" value="F:ATP hydrolysis activity"/>
    <property type="evidence" value="ECO:0007669"/>
    <property type="project" value="InterPro"/>
</dbReference>
<dbReference type="SMART" id="SM00382">
    <property type="entry name" value="AAA"/>
    <property type="match status" value="1"/>
</dbReference>
<dbReference type="PANTHER" id="PTHR42794">
    <property type="entry name" value="HEMIN IMPORT ATP-BINDING PROTEIN HMUV"/>
    <property type="match status" value="1"/>
</dbReference>
<name>A0A7V5NW01_9PROT</name>
<dbReference type="Gene3D" id="3.40.50.300">
    <property type="entry name" value="P-loop containing nucleotide triphosphate hydrolases"/>
    <property type="match status" value="1"/>
</dbReference>
<evidence type="ECO:0000256" key="4">
    <source>
        <dbReference type="ARBA" id="ARBA00022840"/>
    </source>
</evidence>
<evidence type="ECO:0000256" key="3">
    <source>
        <dbReference type="ARBA" id="ARBA00022741"/>
    </source>
</evidence>
<dbReference type="PROSITE" id="PS00211">
    <property type="entry name" value="ABC_TRANSPORTER_1"/>
    <property type="match status" value="1"/>
</dbReference>
<dbReference type="InterPro" id="IPR003593">
    <property type="entry name" value="AAA+_ATPase"/>
</dbReference>
<dbReference type="InterPro" id="IPR017871">
    <property type="entry name" value="ABC_transporter-like_CS"/>
</dbReference>
<evidence type="ECO:0000259" key="7">
    <source>
        <dbReference type="PROSITE" id="PS50893"/>
    </source>
</evidence>
<evidence type="ECO:0000256" key="2">
    <source>
        <dbReference type="ARBA" id="ARBA00022448"/>
    </source>
</evidence>
<comment type="caution">
    <text evidence="8">The sequence shown here is derived from an EMBL/GenBank/DDBJ whole genome shotgun (WGS) entry which is preliminary data.</text>
</comment>
<evidence type="ECO:0000313" key="8">
    <source>
        <dbReference type="EMBL" id="HHI88317.1"/>
    </source>
</evidence>
<comment type="similarity">
    <text evidence="1">Belongs to the ABC transporter superfamily.</text>
</comment>
<feature type="domain" description="ABC transporter" evidence="7">
    <location>
        <begin position="3"/>
        <end position="238"/>
    </location>
</feature>
<protein>
    <submittedName>
        <fullName evidence="8">ABC transporter ATP-binding protein</fullName>
    </submittedName>
</protein>
<accession>A0A7V5NW01</accession>
<comment type="function">
    <text evidence="6">Part of the ABC transporter complex HmuTUV involved in hemin import. Responsible for energy coupling to the transport system.</text>
</comment>
<gene>
    <name evidence="8" type="ORF">ENK01_00055</name>
</gene>
<evidence type="ECO:0000256" key="1">
    <source>
        <dbReference type="ARBA" id="ARBA00005417"/>
    </source>
</evidence>
<dbReference type="Proteomes" id="UP000885806">
    <property type="component" value="Unassembled WGS sequence"/>
</dbReference>
<sequence length="247" mass="26499">MSLVVEQLSAAYGKTPVIKGIGFKVESGELIGLIGPNGSGKSALLKTLAGLIKPVSGQVLWQDENVHTMTARARAKTISWLDQNREVGWNLSVREVVALGRAPWRGALGRLSRADEAAIEQALELAQCQDLHARGFSELSGGEQARVLLARALAVDARLILADEPVAALDPAYQLMGLQILQAQTRRGKTVIVSLHNLALARQFCSRLLVMDKGQLVAGGPGKTALSDDILESVFGIRYRNGEMLNA</sequence>
<dbReference type="AlphaFoldDB" id="A0A7V5NW01"/>
<proteinExistence type="inferred from homology"/>
<dbReference type="InterPro" id="IPR027417">
    <property type="entry name" value="P-loop_NTPase"/>
</dbReference>
<dbReference type="EMBL" id="DROP01000003">
    <property type="protein sequence ID" value="HHI88317.1"/>
    <property type="molecule type" value="Genomic_DNA"/>
</dbReference>
<dbReference type="Pfam" id="PF00005">
    <property type="entry name" value="ABC_tran"/>
    <property type="match status" value="1"/>
</dbReference>
<dbReference type="InterPro" id="IPR003439">
    <property type="entry name" value="ABC_transporter-like_ATP-bd"/>
</dbReference>
<dbReference type="SUPFAM" id="SSF52540">
    <property type="entry name" value="P-loop containing nucleoside triphosphate hydrolases"/>
    <property type="match status" value="1"/>
</dbReference>
<keyword evidence="4 8" id="KW-0067">ATP-binding</keyword>
<evidence type="ECO:0000256" key="6">
    <source>
        <dbReference type="ARBA" id="ARBA00037066"/>
    </source>
</evidence>
<dbReference type="GO" id="GO:0005524">
    <property type="term" value="F:ATP binding"/>
    <property type="evidence" value="ECO:0007669"/>
    <property type="project" value="UniProtKB-KW"/>
</dbReference>
<keyword evidence="2" id="KW-0813">Transport</keyword>
<keyword evidence="5" id="KW-1278">Translocase</keyword>
<dbReference type="FunFam" id="3.40.50.300:FF:000134">
    <property type="entry name" value="Iron-enterobactin ABC transporter ATP-binding protein"/>
    <property type="match status" value="1"/>
</dbReference>
<keyword evidence="3" id="KW-0547">Nucleotide-binding</keyword>
<dbReference type="PANTHER" id="PTHR42794:SF1">
    <property type="entry name" value="HEMIN IMPORT ATP-BINDING PROTEIN HMUV"/>
    <property type="match status" value="1"/>
</dbReference>
<evidence type="ECO:0000256" key="5">
    <source>
        <dbReference type="ARBA" id="ARBA00022967"/>
    </source>
</evidence>
<organism evidence="8">
    <name type="scientific">Hellea balneolensis</name>
    <dbReference type="NCBI Taxonomy" id="287478"/>
    <lineage>
        <taxon>Bacteria</taxon>
        <taxon>Pseudomonadati</taxon>
        <taxon>Pseudomonadota</taxon>
        <taxon>Alphaproteobacteria</taxon>
        <taxon>Maricaulales</taxon>
        <taxon>Robiginitomaculaceae</taxon>
        <taxon>Hellea</taxon>
    </lineage>
</organism>
<reference evidence="8" key="1">
    <citation type="journal article" date="2020" name="mSystems">
        <title>Genome- and Community-Level Interaction Insights into Carbon Utilization and Element Cycling Functions of Hydrothermarchaeota in Hydrothermal Sediment.</title>
        <authorList>
            <person name="Zhou Z."/>
            <person name="Liu Y."/>
            <person name="Xu W."/>
            <person name="Pan J."/>
            <person name="Luo Z.H."/>
            <person name="Li M."/>
        </authorList>
    </citation>
    <scope>NUCLEOTIDE SEQUENCE [LARGE SCALE GENOMIC DNA]</scope>
    <source>
        <strain evidence="8">HyVt-538</strain>
    </source>
</reference>
<dbReference type="PROSITE" id="PS50893">
    <property type="entry name" value="ABC_TRANSPORTER_2"/>
    <property type="match status" value="1"/>
</dbReference>